<keyword evidence="5 11" id="KW-0227">DNA damage</keyword>
<evidence type="ECO:0000256" key="11">
    <source>
        <dbReference type="HAMAP-Rule" id="MF_01588"/>
    </source>
</evidence>
<evidence type="ECO:0000259" key="13">
    <source>
        <dbReference type="PROSITE" id="PS50172"/>
    </source>
</evidence>
<dbReference type="SUPFAM" id="SSF56091">
    <property type="entry name" value="DNA ligase/mRNA capping enzyme, catalytic domain"/>
    <property type="match status" value="1"/>
</dbReference>
<feature type="binding site" evidence="11">
    <location>
        <begin position="35"/>
        <end position="39"/>
    </location>
    <ligand>
        <name>NAD(+)</name>
        <dbReference type="ChEBI" id="CHEBI:57540"/>
    </ligand>
</feature>
<dbReference type="InterPro" id="IPR004150">
    <property type="entry name" value="NAD_DNA_ligase_OB"/>
</dbReference>
<dbReference type="SMART" id="SM00532">
    <property type="entry name" value="LIGANc"/>
    <property type="match status" value="1"/>
</dbReference>
<feature type="binding site" evidence="11">
    <location>
        <position position="405"/>
    </location>
    <ligand>
        <name>Zn(2+)</name>
        <dbReference type="ChEBI" id="CHEBI:29105"/>
    </ligand>
</feature>
<keyword evidence="4 11" id="KW-0479">Metal-binding</keyword>
<evidence type="ECO:0000256" key="7">
    <source>
        <dbReference type="ARBA" id="ARBA00022842"/>
    </source>
</evidence>
<keyword evidence="7 11" id="KW-0460">Magnesium</keyword>
<feature type="binding site" evidence="11">
    <location>
        <begin position="84"/>
        <end position="85"/>
    </location>
    <ligand>
        <name>NAD(+)</name>
        <dbReference type="ChEBI" id="CHEBI:57540"/>
    </ligand>
</feature>
<dbReference type="Pfam" id="PF01653">
    <property type="entry name" value="DNA_ligase_aden"/>
    <property type="match status" value="1"/>
</dbReference>
<proteinExistence type="inferred from homology"/>
<evidence type="ECO:0000256" key="2">
    <source>
        <dbReference type="ARBA" id="ARBA00022598"/>
    </source>
</evidence>
<dbReference type="SMART" id="SM00292">
    <property type="entry name" value="BRCT"/>
    <property type="match status" value="1"/>
</dbReference>
<dbReference type="NCBIfam" id="NF005932">
    <property type="entry name" value="PRK07956.1"/>
    <property type="match status" value="1"/>
</dbReference>
<sequence length="679" mass="74358">MLTATQAKAEIDRLTDLLSQAASAYYNTGTALLDDDQYDLLAGQLAELEALYPQAARPDSPNRRVGTEPLDLFPKAKHQTPMLSLENISTPEELLAWGERLNKELEGLVPVFCCEAKLDGLSISVVYQKGKLAQAVTRGNGEQGDLVTPNLSTIPELPLALQEPLDLELRGEVLLKKAQFERLNQALEEAGEEPFKNPRNAAAGSLRLKDPQAVAQRKLSILLYDLVTPGFESNHEGNLKKMESWGLPVNPHRLVTGDLAQVLEFCAQMEAKRKDLEFEIDGVVIKIMDLGQRARLGRTAKFPVWARAWKFRPERAKAQLIKVEQSVGRTGVVTPVAVVSPVELAGTTVRRASLHNYKQVCEVLGLHEQDSVYLVKGGDIIPKVLAVEVLDRVPGAVPLEAPVVCPSCATALTRLPKAGSKPKEGQEPELEVDLRCVNPACPAVLDGQVEHFVSKKGMDIKTLGGKMSHLLLEKRLIGGIADLYRLAQKREILEQIEGLGKLSVTKLLEAIEASKTRPLNHLIYGLGIPQVGEKAAKLLAQELPDLQGLLALTEADLVKVANLGEVLRGQLLRWTGEEKNRALVRELLDLGLRPALLERPKNQPFAGKTLCITGTLQEKRSDWKFRLEQLGFTVTSAVSAKTNYLLAGVEAGSKLKKAQELGVPILDEEAMHHLIETGP</sequence>
<feature type="binding site" evidence="11">
    <location>
        <position position="172"/>
    </location>
    <ligand>
        <name>NAD(+)</name>
        <dbReference type="ChEBI" id="CHEBI:57540"/>
    </ligand>
</feature>
<name>A0A1F6H079_9PROT</name>
<dbReference type="GO" id="GO:0046872">
    <property type="term" value="F:metal ion binding"/>
    <property type="evidence" value="ECO:0007669"/>
    <property type="project" value="UniProtKB-KW"/>
</dbReference>
<dbReference type="InterPro" id="IPR001679">
    <property type="entry name" value="DNA_ligase"/>
</dbReference>
<evidence type="ECO:0000256" key="3">
    <source>
        <dbReference type="ARBA" id="ARBA00022705"/>
    </source>
</evidence>
<dbReference type="PANTHER" id="PTHR23389:SF9">
    <property type="entry name" value="DNA LIGASE"/>
    <property type="match status" value="1"/>
</dbReference>
<dbReference type="Gene3D" id="1.10.150.20">
    <property type="entry name" value="5' to 3' exonuclease, C-terminal subdomain"/>
    <property type="match status" value="2"/>
</dbReference>
<dbReference type="InterPro" id="IPR004149">
    <property type="entry name" value="Znf_DNAligase_C4"/>
</dbReference>
<feature type="binding site" evidence="11">
    <location>
        <position position="441"/>
    </location>
    <ligand>
        <name>Zn(2+)</name>
        <dbReference type="ChEBI" id="CHEBI:29105"/>
    </ligand>
</feature>
<reference evidence="14 15" key="1">
    <citation type="journal article" date="2016" name="Nat. Commun.">
        <title>Thousands of microbial genomes shed light on interconnected biogeochemical processes in an aquifer system.</title>
        <authorList>
            <person name="Anantharaman K."/>
            <person name="Brown C.T."/>
            <person name="Hug L.A."/>
            <person name="Sharon I."/>
            <person name="Castelle C.J."/>
            <person name="Probst A.J."/>
            <person name="Thomas B.C."/>
            <person name="Singh A."/>
            <person name="Wilkins M.J."/>
            <person name="Karaoz U."/>
            <person name="Brodie E.L."/>
            <person name="Williams K.H."/>
            <person name="Hubbard S.S."/>
            <person name="Banfield J.F."/>
        </authorList>
    </citation>
    <scope>NUCLEOTIDE SEQUENCE [LARGE SCALE GENOMIC DNA]</scope>
</reference>
<feature type="binding site" evidence="11">
    <location>
        <position position="286"/>
    </location>
    <ligand>
        <name>NAD(+)</name>
        <dbReference type="ChEBI" id="CHEBI:57540"/>
    </ligand>
</feature>
<keyword evidence="11" id="KW-0464">Manganese</keyword>
<dbReference type="InterPro" id="IPR041663">
    <property type="entry name" value="DisA/LigA_HHH"/>
</dbReference>
<dbReference type="Pfam" id="PF03120">
    <property type="entry name" value="OB_DNA_ligase"/>
    <property type="match status" value="1"/>
</dbReference>
<evidence type="ECO:0000256" key="9">
    <source>
        <dbReference type="ARBA" id="ARBA00023204"/>
    </source>
</evidence>
<comment type="caution">
    <text evidence="14">The sequence shown here is derived from an EMBL/GenBank/DDBJ whole genome shotgun (WGS) entry which is preliminary data.</text>
</comment>
<dbReference type="InterPro" id="IPR001357">
    <property type="entry name" value="BRCT_dom"/>
</dbReference>
<evidence type="ECO:0000256" key="4">
    <source>
        <dbReference type="ARBA" id="ARBA00022723"/>
    </source>
</evidence>
<dbReference type="Gene3D" id="3.40.50.10190">
    <property type="entry name" value="BRCT domain"/>
    <property type="match status" value="1"/>
</dbReference>
<keyword evidence="8 11" id="KW-0520">NAD</keyword>
<comment type="cofactor">
    <cofactor evidence="11">
        <name>Mg(2+)</name>
        <dbReference type="ChEBI" id="CHEBI:18420"/>
    </cofactor>
    <cofactor evidence="11">
        <name>Mn(2+)</name>
        <dbReference type="ChEBI" id="CHEBI:29035"/>
    </cofactor>
</comment>
<dbReference type="Pfam" id="PF03119">
    <property type="entry name" value="DNA_ligase_ZBD"/>
    <property type="match status" value="1"/>
</dbReference>
<dbReference type="Pfam" id="PF12826">
    <property type="entry name" value="HHH_2"/>
    <property type="match status" value="1"/>
</dbReference>
<dbReference type="GO" id="GO:0006260">
    <property type="term" value="P:DNA replication"/>
    <property type="evidence" value="ECO:0007669"/>
    <property type="project" value="UniProtKB-KW"/>
</dbReference>
<comment type="function">
    <text evidence="1 11">DNA ligase that catalyzes the formation of phosphodiester linkages between 5'-phosphoryl and 3'-hydroxyl groups in double-stranded DNA using NAD as a coenzyme and as the energy source for the reaction. It is essential for DNA replication and repair of damaged DNA.</text>
</comment>
<dbReference type="InterPro" id="IPR013839">
    <property type="entry name" value="DNAligase_adenylation"/>
</dbReference>
<dbReference type="PROSITE" id="PS01055">
    <property type="entry name" value="DNA_LIGASE_N1"/>
    <property type="match status" value="1"/>
</dbReference>
<evidence type="ECO:0000256" key="8">
    <source>
        <dbReference type="ARBA" id="ARBA00023027"/>
    </source>
</evidence>
<evidence type="ECO:0000256" key="1">
    <source>
        <dbReference type="ARBA" id="ARBA00004067"/>
    </source>
</evidence>
<feature type="domain" description="BRCT" evidence="13">
    <location>
        <begin position="600"/>
        <end position="679"/>
    </location>
</feature>
<dbReference type="Gene3D" id="3.30.470.30">
    <property type="entry name" value="DNA ligase/mRNA capping enzyme"/>
    <property type="match status" value="1"/>
</dbReference>
<keyword evidence="3 11" id="KW-0235">DNA replication</keyword>
<dbReference type="AlphaFoldDB" id="A0A1F6H079"/>
<dbReference type="GO" id="GO:0005829">
    <property type="term" value="C:cytosol"/>
    <property type="evidence" value="ECO:0007669"/>
    <property type="project" value="TreeGrafter"/>
</dbReference>
<dbReference type="GO" id="GO:0003911">
    <property type="term" value="F:DNA ligase (NAD+) activity"/>
    <property type="evidence" value="ECO:0007669"/>
    <property type="project" value="UniProtKB-UniRule"/>
</dbReference>
<dbReference type="InterPro" id="IPR010994">
    <property type="entry name" value="RuvA_2-like"/>
</dbReference>
<organism evidence="14 15">
    <name type="scientific">Candidatus Lambdaproteobacteria bacterium RIFOXYD2_FULL_56_26</name>
    <dbReference type="NCBI Taxonomy" id="1817773"/>
    <lineage>
        <taxon>Bacteria</taxon>
        <taxon>Pseudomonadati</taxon>
        <taxon>Pseudomonadota</taxon>
        <taxon>Candidatus Lambdaproteobacteria</taxon>
    </lineage>
</organism>
<dbReference type="HAMAP" id="MF_01588">
    <property type="entry name" value="DNA_ligase_A"/>
    <property type="match status" value="1"/>
</dbReference>
<keyword evidence="6 11" id="KW-0862">Zinc</keyword>
<dbReference type="NCBIfam" id="TIGR00575">
    <property type="entry name" value="dnlj"/>
    <property type="match status" value="1"/>
</dbReference>
<feature type="binding site" evidence="11">
    <location>
        <position position="138"/>
    </location>
    <ligand>
        <name>NAD(+)</name>
        <dbReference type="ChEBI" id="CHEBI:57540"/>
    </ligand>
</feature>
<keyword evidence="9 11" id="KW-0234">DNA repair</keyword>
<feature type="binding site" evidence="11">
    <location>
        <position position="310"/>
    </location>
    <ligand>
        <name>NAD(+)</name>
        <dbReference type="ChEBI" id="CHEBI:57540"/>
    </ligand>
</feature>
<dbReference type="EMBL" id="MFNF01000012">
    <property type="protein sequence ID" value="OGH03806.1"/>
    <property type="molecule type" value="Genomic_DNA"/>
</dbReference>
<comment type="similarity">
    <text evidence="11">Belongs to the NAD-dependent DNA ligase family. LigA subfamily.</text>
</comment>
<dbReference type="Gene3D" id="1.10.287.610">
    <property type="entry name" value="Helix hairpin bin"/>
    <property type="match status" value="1"/>
</dbReference>
<comment type="catalytic activity">
    <reaction evidence="10 11 12">
        <text>NAD(+) + (deoxyribonucleotide)n-3'-hydroxyl + 5'-phospho-(deoxyribonucleotide)m = (deoxyribonucleotide)n+m + AMP + beta-nicotinamide D-nucleotide.</text>
        <dbReference type="EC" id="6.5.1.2"/>
    </reaction>
</comment>
<dbReference type="PROSITE" id="PS01056">
    <property type="entry name" value="DNA_LIGASE_N2"/>
    <property type="match status" value="1"/>
</dbReference>
<evidence type="ECO:0000256" key="6">
    <source>
        <dbReference type="ARBA" id="ARBA00022833"/>
    </source>
</evidence>
<feature type="binding site" evidence="11">
    <location>
        <position position="436"/>
    </location>
    <ligand>
        <name>Zn(2+)</name>
        <dbReference type="ChEBI" id="CHEBI:29105"/>
    </ligand>
</feature>
<dbReference type="SUPFAM" id="SSF52113">
    <property type="entry name" value="BRCT domain"/>
    <property type="match status" value="1"/>
</dbReference>
<feature type="active site" description="N6-AMP-lysine intermediate" evidence="11">
    <location>
        <position position="117"/>
    </location>
</feature>
<dbReference type="GO" id="GO:0006281">
    <property type="term" value="P:DNA repair"/>
    <property type="evidence" value="ECO:0007669"/>
    <property type="project" value="UniProtKB-KW"/>
</dbReference>
<dbReference type="InterPro" id="IPR018239">
    <property type="entry name" value="DNA_ligase_AS"/>
</dbReference>
<dbReference type="InterPro" id="IPR033136">
    <property type="entry name" value="DNA_ligase_CS"/>
</dbReference>
<feature type="binding site" evidence="11">
    <location>
        <position position="408"/>
    </location>
    <ligand>
        <name>Zn(2+)</name>
        <dbReference type="ChEBI" id="CHEBI:29105"/>
    </ligand>
</feature>
<dbReference type="InterPro" id="IPR012340">
    <property type="entry name" value="NA-bd_OB-fold"/>
</dbReference>
<evidence type="ECO:0000313" key="14">
    <source>
        <dbReference type="EMBL" id="OGH03806.1"/>
    </source>
</evidence>
<dbReference type="PIRSF" id="PIRSF001604">
    <property type="entry name" value="LigA"/>
    <property type="match status" value="1"/>
</dbReference>
<dbReference type="SUPFAM" id="SSF50249">
    <property type="entry name" value="Nucleic acid-binding proteins"/>
    <property type="match status" value="1"/>
</dbReference>
<dbReference type="PANTHER" id="PTHR23389">
    <property type="entry name" value="CHROMOSOME TRANSMISSION FIDELITY FACTOR 18"/>
    <property type="match status" value="1"/>
</dbReference>
<evidence type="ECO:0000313" key="15">
    <source>
        <dbReference type="Proteomes" id="UP000177583"/>
    </source>
</evidence>
<dbReference type="Proteomes" id="UP000177583">
    <property type="component" value="Unassembled WGS sequence"/>
</dbReference>
<accession>A0A1F6H079</accession>
<dbReference type="InterPro" id="IPR036420">
    <property type="entry name" value="BRCT_dom_sf"/>
</dbReference>
<dbReference type="CDD" id="cd17748">
    <property type="entry name" value="BRCT_DNA_ligase_like"/>
    <property type="match status" value="1"/>
</dbReference>
<dbReference type="EC" id="6.5.1.2" evidence="11 12"/>
<dbReference type="PROSITE" id="PS50172">
    <property type="entry name" value="BRCT"/>
    <property type="match status" value="1"/>
</dbReference>
<dbReference type="Pfam" id="PF00533">
    <property type="entry name" value="BRCT"/>
    <property type="match status" value="1"/>
</dbReference>
<dbReference type="Gene3D" id="2.40.50.140">
    <property type="entry name" value="Nucleic acid-binding proteins"/>
    <property type="match status" value="1"/>
</dbReference>
<keyword evidence="2 11" id="KW-0436">Ligase</keyword>
<dbReference type="InterPro" id="IPR013840">
    <property type="entry name" value="DNAligase_N"/>
</dbReference>
<protein>
    <recommendedName>
        <fullName evidence="11 12">DNA ligase</fullName>
        <ecNumber evidence="11 12">6.5.1.2</ecNumber>
    </recommendedName>
    <alternativeName>
        <fullName evidence="11">Polydeoxyribonucleotide synthase [NAD(+)]</fullName>
    </alternativeName>
</protein>
<evidence type="ECO:0000256" key="12">
    <source>
        <dbReference type="RuleBase" id="RU000618"/>
    </source>
</evidence>
<evidence type="ECO:0000256" key="5">
    <source>
        <dbReference type="ARBA" id="ARBA00022763"/>
    </source>
</evidence>
<evidence type="ECO:0000256" key="10">
    <source>
        <dbReference type="ARBA" id="ARBA00034005"/>
    </source>
</evidence>
<dbReference type="CDD" id="cd00114">
    <property type="entry name" value="LIGANc"/>
    <property type="match status" value="1"/>
</dbReference>
<dbReference type="SUPFAM" id="SSF47781">
    <property type="entry name" value="RuvA domain 2-like"/>
    <property type="match status" value="1"/>
</dbReference>
<feature type="binding site" evidence="11">
    <location>
        <position position="115"/>
    </location>
    <ligand>
        <name>NAD(+)</name>
        <dbReference type="ChEBI" id="CHEBI:57540"/>
    </ligand>
</feature>
<gene>
    <name evidence="11" type="primary">ligA</name>
    <name evidence="14" type="ORF">A2557_13730</name>
</gene>